<keyword evidence="1" id="KW-0812">Transmembrane</keyword>
<accession>A0A0H5BKU8</accession>
<evidence type="ECO:0000256" key="1">
    <source>
        <dbReference type="SAM" id="Phobius"/>
    </source>
</evidence>
<dbReference type="InterPro" id="IPR010339">
    <property type="entry name" value="TIP49_P-loop"/>
</dbReference>
<dbReference type="EMBL" id="AB996599">
    <property type="protein sequence ID" value="BAS01407.1"/>
    <property type="molecule type" value="Genomic_DNA"/>
</dbReference>
<keyword evidence="1" id="KW-0472">Membrane</keyword>
<dbReference type="Gene3D" id="2.40.50.360">
    <property type="entry name" value="RuvB-like helicase, domain II"/>
    <property type="match status" value="1"/>
</dbReference>
<feature type="domain" description="TIP49 P-loop" evidence="2">
    <location>
        <begin position="21"/>
        <end position="171"/>
    </location>
</feature>
<organism evidence="3">
    <name type="scientific">Lotharella vacuolata</name>
    <dbReference type="NCBI Taxonomy" id="74820"/>
    <lineage>
        <taxon>Eukaryota</taxon>
        <taxon>Sar</taxon>
        <taxon>Rhizaria</taxon>
        <taxon>Cercozoa</taxon>
        <taxon>Chlorarachniophyceae</taxon>
        <taxon>Lotharella</taxon>
    </lineage>
</organism>
<dbReference type="Pfam" id="PF06068">
    <property type="entry name" value="TIP49"/>
    <property type="match status" value="1"/>
</dbReference>
<protein>
    <recommendedName>
        <fullName evidence="2">TIP49 P-loop domain-containing protein</fullName>
    </recommendedName>
</protein>
<keyword evidence="1" id="KW-1133">Transmembrane helix</keyword>
<dbReference type="InterPro" id="IPR042487">
    <property type="entry name" value="RuvBL1/2_DNA/RNA_bd_dom"/>
</dbReference>
<dbReference type="AlphaFoldDB" id="A0A0H5BKU8"/>
<keyword evidence="3" id="KW-0542">Nucleomorph</keyword>
<dbReference type="GO" id="GO:0005524">
    <property type="term" value="F:ATP binding"/>
    <property type="evidence" value="ECO:0007669"/>
    <property type="project" value="InterPro"/>
</dbReference>
<sequence>MLFMGKFFFNKKKEIYSKIILIIINILRKGNFLKISLIILCNKGEGRNNIIKYFFTHVIKWLPISRILYNYFFILGDNIDEYFQKKFRKSIGVKKKMYNEKITGVIVSIGKTHNRYYIILKNKFYESFFYVSLKLFVKLNKLKIKNGDLISIDKNLGKINKLKMGNHFMMDKEIVKKSFYFKLLNFRDLDYFNFFTHGVINTDVYIKSIICKMVSRQIDIRVLFWHIRKIALLSIGFTLVDDLSIMFSRKKNLISDRFSFLICPNVILFSDTPIKIILKKFKNQIFDKFIKYYIFFKKKNIVFYKLIKKKYYIGLVSLGFILLMFLVKKTVDKFYCYNIIQLINFSNVRANKKTIRNYINISYDVNRIAFYYNFWHKKFRRNIIKTNKP</sequence>
<evidence type="ECO:0000313" key="3">
    <source>
        <dbReference type="EMBL" id="BAS01407.1"/>
    </source>
</evidence>
<evidence type="ECO:0000259" key="2">
    <source>
        <dbReference type="Pfam" id="PF06068"/>
    </source>
</evidence>
<proteinExistence type="predicted"/>
<feature type="transmembrane region" description="Helical" evidence="1">
    <location>
        <begin position="311"/>
        <end position="327"/>
    </location>
</feature>
<reference evidence="3" key="1">
    <citation type="journal article" date="2015" name="Genome Biol. Evol.">
        <title>Nucleomorph Genome Sequences of Two Chlorarachniophytes, Amorphochlora amoebiformis and Lotharella vacuolata.</title>
        <authorList>
            <person name="Suzuki S."/>
            <person name="Shirato S."/>
            <person name="Hirakawa Y."/>
            <person name="Ishida K."/>
        </authorList>
    </citation>
    <scope>NUCLEOTIDE SEQUENCE</scope>
    <source>
        <strain evidence="3">CCMP240</strain>
    </source>
</reference>
<name>A0A0H5BKU8_9EUKA</name>
<geneLocation type="nucleomorph" evidence="3"/>